<dbReference type="AlphaFoldDB" id="A0A382UNG3"/>
<accession>A0A382UNG3</accession>
<evidence type="ECO:0000313" key="2">
    <source>
        <dbReference type="EMBL" id="SVD35722.1"/>
    </source>
</evidence>
<gene>
    <name evidence="2" type="ORF">METZ01_LOCUS388576</name>
</gene>
<dbReference type="EMBL" id="UINC01145534">
    <property type="protein sequence ID" value="SVD35722.1"/>
    <property type="molecule type" value="Genomic_DNA"/>
</dbReference>
<protein>
    <recommendedName>
        <fullName evidence="1">Cell wall hydrolase SleB domain-containing protein</fullName>
    </recommendedName>
</protein>
<dbReference type="InterPro" id="IPR011105">
    <property type="entry name" value="Cell_wall_hydrolase_SleB"/>
</dbReference>
<dbReference type="GO" id="GO:0016787">
    <property type="term" value="F:hydrolase activity"/>
    <property type="evidence" value="ECO:0007669"/>
    <property type="project" value="InterPro"/>
</dbReference>
<dbReference type="Pfam" id="PF07486">
    <property type="entry name" value="Hydrolase_2"/>
    <property type="match status" value="1"/>
</dbReference>
<proteinExistence type="predicted"/>
<feature type="domain" description="Cell wall hydrolase SleB" evidence="1">
    <location>
        <begin position="29"/>
        <end position="135"/>
    </location>
</feature>
<evidence type="ECO:0000259" key="1">
    <source>
        <dbReference type="Pfam" id="PF07486"/>
    </source>
</evidence>
<name>A0A382UNG3_9ZZZZ</name>
<dbReference type="Gene3D" id="6.20.240.60">
    <property type="match status" value="1"/>
</dbReference>
<sequence length="142" mass="16067">MTMGMSIEDQDLQKEVYCGAQNIYHESRGEPNLGQVAVAHVVRNRISSEHYPDSVCSVIWEPAQFSWTKDGKSDHPDMVNKINRDAFIKSVWLHLMANDNVDITGGATHYYAHDKVYPDWAKKMVVTTVIGNHTFGYIPNGK</sequence>
<dbReference type="Gene3D" id="1.10.10.2520">
    <property type="entry name" value="Cell wall hydrolase SleB, domain 1"/>
    <property type="match status" value="1"/>
</dbReference>
<reference evidence="2" key="1">
    <citation type="submission" date="2018-05" db="EMBL/GenBank/DDBJ databases">
        <authorList>
            <person name="Lanie J.A."/>
            <person name="Ng W.-L."/>
            <person name="Kazmierczak K.M."/>
            <person name="Andrzejewski T.M."/>
            <person name="Davidsen T.M."/>
            <person name="Wayne K.J."/>
            <person name="Tettelin H."/>
            <person name="Glass J.I."/>
            <person name="Rusch D."/>
            <person name="Podicherti R."/>
            <person name="Tsui H.-C.T."/>
            <person name="Winkler M.E."/>
        </authorList>
    </citation>
    <scope>NUCLEOTIDE SEQUENCE</scope>
</reference>
<dbReference type="InterPro" id="IPR042047">
    <property type="entry name" value="SleB_dom1"/>
</dbReference>
<organism evidence="2">
    <name type="scientific">marine metagenome</name>
    <dbReference type="NCBI Taxonomy" id="408172"/>
    <lineage>
        <taxon>unclassified sequences</taxon>
        <taxon>metagenomes</taxon>
        <taxon>ecological metagenomes</taxon>
    </lineage>
</organism>